<proteinExistence type="predicted"/>
<protein>
    <submittedName>
        <fullName evidence="1">Tail fiber protein</fullName>
    </submittedName>
</protein>
<evidence type="ECO:0000313" key="1">
    <source>
        <dbReference type="EMBL" id="QDB71175.1"/>
    </source>
</evidence>
<evidence type="ECO:0000313" key="2">
    <source>
        <dbReference type="Proteomes" id="UP000319063"/>
    </source>
</evidence>
<dbReference type="Proteomes" id="UP000319063">
    <property type="component" value="Segment"/>
</dbReference>
<name>A0A4Y5TP66_9CAUD</name>
<dbReference type="EMBL" id="MK994515">
    <property type="protein sequence ID" value="QDB71175.1"/>
    <property type="molecule type" value="Genomic_DNA"/>
</dbReference>
<reference evidence="2" key="1">
    <citation type="submission" date="2019-05" db="EMBL/GenBank/DDBJ databases">
        <title>Complete Genome Sequence of Serratia marcescens Myophage Moabite.</title>
        <authorList>
            <person name="Price L."/>
            <person name="Rohren M."/>
            <person name="Newkirk H."/>
            <person name="Liu M."/>
            <person name="Ramsey J."/>
        </authorList>
    </citation>
    <scope>NUCLEOTIDE SEQUENCE [LARGE SCALE GENOMIC DNA]</scope>
</reference>
<keyword evidence="2" id="KW-1185">Reference proteome</keyword>
<sequence length="742" mass="80948">MNNTKYQYDFDPYGTNPENKIVSEPHTITAVNGTDFNFVVPRFAPFFRRDIVVRNSSTGARLRPNVDYYFGFRFDQILVSGSMQPVYGAIVFNDRTLSGNIEIDYQTLGGEFVLSESQVLEILANKQIDPRTVTWGSIVDLPTEFPPIPHRVNAEDMVGMSEVVASNYNIADAIREGNVKAMEALMEHIQDHNNPHHITLADLGIDQLGNLVPASKEQAEGGTDNTYYMTALRTKQFTNANVIPVIDAHKADDSNPHNVTAAQVGLGLVNNWRAANQNEAAAGVADNLYMVPSTTTTLVQTLVPVLMRSHTDRQDNPHNVTATQVGLGNVPNFPMATEEQAIGGVNRNTFMSPYLVNLALKNGSEQPLIEHINNHNNPHEVTAAQVGLDLVNNYAMANASDANAMTRSDLYLSPQNLGSWWSAVARVYIDQQIANGLNMTKDDVGLGLVVNAGFATDAEAIDPSKTQVYMDPKGTNLAILNKDLVKAYSIQPAYMDTLAKGFPATMFVATMPNLSSGLNNTWTSTLRTIKSPFNRDSAVSVILSPSPATYYQRAFVDASSTGIQPGFIFGYQGTDTDPVKYAAIFFKNKACYLGTYENQNWTYGPDVALASLTGTSVQVTCTVSGKNIAVTVGTTTVNVDISALVFNATNYTWRAGYVNVGSAPTEFTPVSMPAFTGKIVDVIDYLDYTFSNNTWTVVATNDSQMISNDLTAGRRCYNYATGECFAVTAPEEYFAITQPVSV</sequence>
<accession>A0A4Y5TP66</accession>
<organism evidence="1 2">
    <name type="scientific">Serratia phage Moabite</name>
    <dbReference type="NCBI Taxonomy" id="2587814"/>
    <lineage>
        <taxon>Viruses</taxon>
        <taxon>Duplodnaviria</taxon>
        <taxon>Heunggongvirae</taxon>
        <taxon>Uroviricota</taxon>
        <taxon>Caudoviricetes</taxon>
        <taxon>Chimalliviridae</taxon>
        <taxon>Moabitevirus</taxon>
        <taxon>Moabitevirus moabite</taxon>
    </lineage>
</organism>
<gene>
    <name evidence="1" type="ORF">CPT_Moabite_145</name>
</gene>